<reference evidence="2" key="1">
    <citation type="journal article" date="2015" name="Genome Announc.">
        <title>Draft Genome Sequence of Tolypothrix boutellei Strain VB521301.</title>
        <authorList>
            <person name="Chandrababunaidu M.M."/>
            <person name="Singh D."/>
            <person name="Sen D."/>
            <person name="Bhan S."/>
            <person name="Das S."/>
            <person name="Gupta A."/>
            <person name="Adhikary S.P."/>
            <person name="Tripathy S."/>
        </authorList>
    </citation>
    <scope>NUCLEOTIDE SEQUENCE</scope>
    <source>
        <strain evidence="2">VB521301</strain>
    </source>
</reference>
<dbReference type="EMBL" id="JHEG02000048">
    <property type="protein sequence ID" value="KIE10961.1"/>
    <property type="molecule type" value="Genomic_DNA"/>
</dbReference>
<dbReference type="SUPFAM" id="SSF55874">
    <property type="entry name" value="ATPase domain of HSP90 chaperone/DNA topoisomerase II/histidine kinase"/>
    <property type="match status" value="1"/>
</dbReference>
<protein>
    <submittedName>
        <fullName evidence="2">Uncharacterized protein</fullName>
    </submittedName>
</protein>
<name>A0A0C1NDV8_9CYAN</name>
<dbReference type="OrthoDB" id="9815750at2"/>
<evidence type="ECO:0000313" key="2">
    <source>
        <dbReference type="EMBL" id="KIE10961.1"/>
    </source>
</evidence>
<proteinExistence type="predicted"/>
<dbReference type="AlphaFoldDB" id="A0A0C1NDV8"/>
<dbReference type="Gene3D" id="3.30.565.10">
    <property type="entry name" value="Histidine kinase-like ATPase, C-terminal domain"/>
    <property type="match status" value="1"/>
</dbReference>
<dbReference type="Proteomes" id="UP000029738">
    <property type="component" value="Unassembled WGS sequence"/>
</dbReference>
<dbReference type="RefSeq" id="WP_038083877.1">
    <property type="nucleotide sequence ID" value="NZ_JHEG04000001.1"/>
</dbReference>
<comment type="caution">
    <text evidence="2">The sequence shown here is derived from an EMBL/GenBank/DDBJ whole genome shotgun (WGS) entry which is preliminary data.</text>
</comment>
<dbReference type="EMBL" id="JHEG04000001">
    <property type="protein sequence ID" value="KAF3887003.1"/>
    <property type="molecule type" value="Genomic_DNA"/>
</dbReference>
<evidence type="ECO:0000313" key="3">
    <source>
        <dbReference type="Proteomes" id="UP000029738"/>
    </source>
</evidence>
<organism evidence="2">
    <name type="scientific">Tolypothrix bouteillei VB521301</name>
    <dbReference type="NCBI Taxonomy" id="1479485"/>
    <lineage>
        <taxon>Bacteria</taxon>
        <taxon>Bacillati</taxon>
        <taxon>Cyanobacteriota</taxon>
        <taxon>Cyanophyceae</taxon>
        <taxon>Nostocales</taxon>
        <taxon>Tolypothrichaceae</taxon>
        <taxon>Tolypothrix</taxon>
    </lineage>
</organism>
<evidence type="ECO:0000313" key="1">
    <source>
        <dbReference type="EMBL" id="KAF3887003.1"/>
    </source>
</evidence>
<dbReference type="STRING" id="1479485.DA73_0221245"/>
<keyword evidence="3" id="KW-1185">Reference proteome</keyword>
<dbReference type="InterPro" id="IPR036890">
    <property type="entry name" value="HATPase_C_sf"/>
</dbReference>
<sequence>MISLSIPHFQCSIPKIRIFTELFQENYVKILIIDNNSVISKDIQQRLFDALFTAKGIGKVTAMELSMSYQIFTHKQGVVMEYFSLLRGTTPAYPYASAWSIIESLGIFKKYKLSIVWDRWDCIAGISLIPREGSNALH</sequence>
<reference evidence="1" key="2">
    <citation type="submission" date="2019-11" db="EMBL/GenBank/DDBJ databases">
        <title>Improved Assembly of Tolypothrix boutellei genome.</title>
        <authorList>
            <person name="Sarangi A.N."/>
            <person name="Mukherjee M."/>
            <person name="Ghosh S."/>
            <person name="Singh D."/>
            <person name="Das A."/>
            <person name="Kant S."/>
            <person name="Prusty A."/>
            <person name="Tripathy S."/>
        </authorList>
    </citation>
    <scope>NUCLEOTIDE SEQUENCE</scope>
    <source>
        <strain evidence="1">VB521301</strain>
    </source>
</reference>
<accession>A0A0C1NDV8</accession>
<gene>
    <name evidence="2" type="ORF">DA73_0221245</name>
    <name evidence="1" type="ORF">DA73_0400017070</name>
</gene>